<evidence type="ECO:0000256" key="3">
    <source>
        <dbReference type="ARBA" id="ARBA00004394"/>
    </source>
</evidence>
<dbReference type="Pfam" id="PF09451">
    <property type="entry name" value="ATG27"/>
    <property type="match status" value="1"/>
</dbReference>
<evidence type="ECO:0000256" key="8">
    <source>
        <dbReference type="ARBA" id="ARBA00022692"/>
    </source>
</evidence>
<reference evidence="21" key="1">
    <citation type="journal article" date="2021" name="Genome Biol. Evol.">
        <title>A High-Quality Reference Genome for a Parasitic Bivalve with Doubly Uniparental Inheritance (Bivalvia: Unionida).</title>
        <authorList>
            <person name="Smith C.H."/>
        </authorList>
    </citation>
    <scope>NUCLEOTIDE SEQUENCE</scope>
    <source>
        <strain evidence="21">CHS0354</strain>
    </source>
</reference>
<reference evidence="21" key="2">
    <citation type="journal article" date="2021" name="Genome Biol. Evol.">
        <title>Developing a high-quality reference genome for a parasitic bivalve with doubly uniparental inheritance (Bivalvia: Unionida).</title>
        <authorList>
            <person name="Smith C.H."/>
        </authorList>
    </citation>
    <scope>NUCLEOTIDE SEQUENCE</scope>
    <source>
        <strain evidence="21">CHS0354</strain>
        <tissue evidence="21">Mantle</tissue>
    </source>
</reference>
<dbReference type="GO" id="GO:0010008">
    <property type="term" value="C:endosome membrane"/>
    <property type="evidence" value="ECO:0007669"/>
    <property type="project" value="UniProtKB-SubCell"/>
</dbReference>
<keyword evidence="17" id="KW-0968">Cytoplasmic vesicle</keyword>
<feature type="signal peptide" evidence="19">
    <location>
        <begin position="1"/>
        <end position="24"/>
    </location>
</feature>
<keyword evidence="10" id="KW-0653">Protein transport</keyword>
<dbReference type="Proteomes" id="UP001195483">
    <property type="component" value="Unassembled WGS sequence"/>
</dbReference>
<keyword evidence="13" id="KW-0333">Golgi apparatus</keyword>
<dbReference type="InterPro" id="IPR009011">
    <property type="entry name" value="Man6P_isomerase_rcpt-bd_dom_sf"/>
</dbReference>
<evidence type="ECO:0000256" key="16">
    <source>
        <dbReference type="ARBA" id="ARBA00023157"/>
    </source>
</evidence>
<evidence type="ECO:0000256" key="19">
    <source>
        <dbReference type="SAM" id="SignalP"/>
    </source>
</evidence>
<evidence type="ECO:0000256" key="15">
    <source>
        <dbReference type="ARBA" id="ARBA00023136"/>
    </source>
</evidence>
<accession>A0AAE0RS75</accession>
<dbReference type="AlphaFoldDB" id="A0AAE0RS75"/>
<evidence type="ECO:0000313" key="22">
    <source>
        <dbReference type="Proteomes" id="UP001195483"/>
    </source>
</evidence>
<feature type="domain" description="MRH" evidence="20">
    <location>
        <begin position="25"/>
        <end position="171"/>
    </location>
</feature>
<dbReference type="GO" id="GO:0000139">
    <property type="term" value="C:Golgi membrane"/>
    <property type="evidence" value="ECO:0007669"/>
    <property type="project" value="UniProtKB-SubCell"/>
</dbReference>
<dbReference type="PROSITE" id="PS51914">
    <property type="entry name" value="MRH"/>
    <property type="match status" value="1"/>
</dbReference>
<evidence type="ECO:0000256" key="5">
    <source>
        <dbReference type="ARBA" id="ARBA00005363"/>
    </source>
</evidence>
<keyword evidence="15 18" id="KW-0472">Membrane</keyword>
<keyword evidence="11 18" id="KW-1133">Transmembrane helix</keyword>
<dbReference type="GO" id="GO:0005802">
    <property type="term" value="C:trans-Golgi network"/>
    <property type="evidence" value="ECO:0007669"/>
    <property type="project" value="TreeGrafter"/>
</dbReference>
<comment type="similarity">
    <text evidence="5">Belongs to the ATG27 family.</text>
</comment>
<evidence type="ECO:0000256" key="12">
    <source>
        <dbReference type="ARBA" id="ARBA00023006"/>
    </source>
</evidence>
<evidence type="ECO:0000256" key="10">
    <source>
        <dbReference type="ARBA" id="ARBA00022927"/>
    </source>
</evidence>
<evidence type="ECO:0000256" key="9">
    <source>
        <dbReference type="ARBA" id="ARBA00022729"/>
    </source>
</evidence>
<dbReference type="EMBL" id="JAEAOA010000635">
    <property type="protein sequence ID" value="KAK3578738.1"/>
    <property type="molecule type" value="Genomic_DNA"/>
</dbReference>
<evidence type="ECO:0000256" key="4">
    <source>
        <dbReference type="ARBA" id="ARBA00004472"/>
    </source>
</evidence>
<organism evidence="21 22">
    <name type="scientific">Potamilus streckersoni</name>
    <dbReference type="NCBI Taxonomy" id="2493646"/>
    <lineage>
        <taxon>Eukaryota</taxon>
        <taxon>Metazoa</taxon>
        <taxon>Spiralia</taxon>
        <taxon>Lophotrochozoa</taxon>
        <taxon>Mollusca</taxon>
        <taxon>Bivalvia</taxon>
        <taxon>Autobranchia</taxon>
        <taxon>Heteroconchia</taxon>
        <taxon>Palaeoheterodonta</taxon>
        <taxon>Unionida</taxon>
        <taxon>Unionoidea</taxon>
        <taxon>Unionidae</taxon>
        <taxon>Ambleminae</taxon>
        <taxon>Lampsilini</taxon>
        <taxon>Potamilus</taxon>
    </lineage>
</organism>
<evidence type="ECO:0000256" key="1">
    <source>
        <dbReference type="ARBA" id="ARBA00004304"/>
    </source>
</evidence>
<evidence type="ECO:0000256" key="6">
    <source>
        <dbReference type="ARBA" id="ARBA00013776"/>
    </source>
</evidence>
<comment type="subcellular location">
    <subcellularLocation>
        <location evidence="2">Cytoplasmic vesicle membrane</location>
        <topology evidence="2">Single-pass type I membrane protein</topology>
    </subcellularLocation>
    <subcellularLocation>
        <location evidence="3">Golgi apparatus membrane</location>
    </subcellularLocation>
    <subcellularLocation>
        <location evidence="1">Mitochondrion membrane</location>
        <topology evidence="1">Single-pass membrane protein</topology>
    </subcellularLocation>
    <subcellularLocation>
        <location evidence="4">Preautophagosomal structure membrane</location>
        <topology evidence="4">Single-pass type I membrane protein</topology>
    </subcellularLocation>
</comment>
<reference evidence="21" key="3">
    <citation type="submission" date="2023-05" db="EMBL/GenBank/DDBJ databases">
        <authorList>
            <person name="Smith C.H."/>
        </authorList>
    </citation>
    <scope>NUCLEOTIDE SEQUENCE</scope>
    <source>
        <strain evidence="21">CHS0354</strain>
        <tissue evidence="21">Mantle</tissue>
    </source>
</reference>
<evidence type="ECO:0000256" key="13">
    <source>
        <dbReference type="ARBA" id="ARBA00023034"/>
    </source>
</evidence>
<keyword evidence="12" id="KW-0072">Autophagy</keyword>
<protein>
    <recommendedName>
        <fullName evidence="6">Autophagy-related protein 27</fullName>
    </recommendedName>
</protein>
<dbReference type="InterPro" id="IPR018939">
    <property type="entry name" value="Autophagy-rel_prot_27"/>
</dbReference>
<keyword evidence="8 18" id="KW-0812">Transmembrane</keyword>
<feature type="transmembrane region" description="Helical" evidence="18">
    <location>
        <begin position="185"/>
        <end position="210"/>
    </location>
</feature>
<feature type="chain" id="PRO_5042002163" description="Autophagy-related protein 27" evidence="19">
    <location>
        <begin position="25"/>
        <end position="255"/>
    </location>
</feature>
<evidence type="ECO:0000256" key="18">
    <source>
        <dbReference type="SAM" id="Phobius"/>
    </source>
</evidence>
<keyword evidence="22" id="KW-1185">Reference proteome</keyword>
<keyword evidence="7" id="KW-0813">Transport</keyword>
<keyword evidence="14" id="KW-0496">Mitochondrion</keyword>
<dbReference type="PANTHER" id="PTHR15071:SF0">
    <property type="entry name" value="MANNOSE 6-PHOSPHATE RECEPTOR-LIKE PROTEIN 1"/>
    <property type="match status" value="1"/>
</dbReference>
<keyword evidence="16" id="KW-1015">Disulfide bond</keyword>
<dbReference type="SUPFAM" id="SSF50911">
    <property type="entry name" value="Mannose 6-phosphate receptor domain"/>
    <property type="match status" value="1"/>
</dbReference>
<proteinExistence type="inferred from homology"/>
<evidence type="ECO:0000256" key="17">
    <source>
        <dbReference type="ARBA" id="ARBA00023329"/>
    </source>
</evidence>
<evidence type="ECO:0000256" key="11">
    <source>
        <dbReference type="ARBA" id="ARBA00022989"/>
    </source>
</evidence>
<comment type="caution">
    <text evidence="21">The sequence shown here is derived from an EMBL/GenBank/DDBJ whole genome shotgun (WGS) entry which is preliminary data.</text>
</comment>
<evidence type="ECO:0000259" key="20">
    <source>
        <dbReference type="PROSITE" id="PS51914"/>
    </source>
</evidence>
<evidence type="ECO:0000256" key="14">
    <source>
        <dbReference type="ARBA" id="ARBA00023128"/>
    </source>
</evidence>
<sequence length="255" mass="28077">MDTSLVTCALFIQCILMLVNMTFSDKCLQISACACKSSNGTIDLSPLSKPPPGDLSRFTTKIGDDPRNPNAIYHYNPCNPMKVACSTDSKCAVCQQVNKDQNYSAGSQSSAVMAGDPDIGQLNITYQYNGRTSVVKIECDQSQEGVFEPDPGEKELLIYIFKLRTKYGCYSYPAPPNSEPGHNGISIGSILVIIFFVLLLVYIVGGMLFLHYVRGAQGIETFPNLAFWKELPFLVKDGIVFVFRGCKTDVTYTKI</sequence>
<dbReference type="PANTHER" id="PTHR15071">
    <property type="entry name" value="MANNOSE-6-PHOSPHATE RECEPTOR FAMILY MEMBER"/>
    <property type="match status" value="1"/>
</dbReference>
<evidence type="ECO:0000256" key="7">
    <source>
        <dbReference type="ARBA" id="ARBA00022448"/>
    </source>
</evidence>
<gene>
    <name evidence="21" type="ORF">CHS0354_010119</name>
</gene>
<keyword evidence="9 19" id="KW-0732">Signal</keyword>
<dbReference type="Gene3D" id="2.70.130.10">
    <property type="entry name" value="Mannose-6-phosphate receptor binding domain"/>
    <property type="match status" value="1"/>
</dbReference>
<evidence type="ECO:0000256" key="2">
    <source>
        <dbReference type="ARBA" id="ARBA00004358"/>
    </source>
</evidence>
<dbReference type="InterPro" id="IPR044865">
    <property type="entry name" value="MRH_dom"/>
</dbReference>
<evidence type="ECO:0000313" key="21">
    <source>
        <dbReference type="EMBL" id="KAK3578738.1"/>
    </source>
</evidence>
<name>A0AAE0RS75_9BIVA</name>